<dbReference type="RefSeq" id="WP_057753707.1">
    <property type="nucleotide sequence ID" value="NZ_JQBP01000001.1"/>
</dbReference>
<protein>
    <recommendedName>
        <fullName evidence="3">DNA-binding protein</fullName>
    </recommendedName>
</protein>
<gene>
    <name evidence="1" type="ORF">IV73_GL000275</name>
</gene>
<proteinExistence type="predicted"/>
<dbReference type="STRING" id="1616.IV73_GL000275"/>
<organism evidence="1 2">
    <name type="scientific">Weissella kandleri</name>
    <dbReference type="NCBI Taxonomy" id="1616"/>
    <lineage>
        <taxon>Bacteria</taxon>
        <taxon>Bacillati</taxon>
        <taxon>Bacillota</taxon>
        <taxon>Bacilli</taxon>
        <taxon>Lactobacillales</taxon>
        <taxon>Lactobacillaceae</taxon>
        <taxon>Weissella</taxon>
    </lineage>
</organism>
<dbReference type="AlphaFoldDB" id="A0A0R2JEH2"/>
<dbReference type="InterPro" id="IPR012347">
    <property type="entry name" value="Ferritin-like"/>
</dbReference>
<evidence type="ECO:0000313" key="1">
    <source>
        <dbReference type="EMBL" id="KRN75776.1"/>
    </source>
</evidence>
<dbReference type="SUPFAM" id="SSF47240">
    <property type="entry name" value="Ferritin-like"/>
    <property type="match status" value="1"/>
</dbReference>
<dbReference type="Proteomes" id="UP000051655">
    <property type="component" value="Unassembled WGS sequence"/>
</dbReference>
<name>A0A0R2JEH2_9LACO</name>
<evidence type="ECO:0008006" key="3">
    <source>
        <dbReference type="Google" id="ProtNLM"/>
    </source>
</evidence>
<dbReference type="PATRIC" id="fig|1616.3.peg.280"/>
<dbReference type="InterPro" id="IPR009078">
    <property type="entry name" value="Ferritin-like_SF"/>
</dbReference>
<dbReference type="EMBL" id="JQBP01000001">
    <property type="protein sequence ID" value="KRN75776.1"/>
    <property type="molecule type" value="Genomic_DNA"/>
</dbReference>
<reference evidence="1 2" key="1">
    <citation type="journal article" date="2015" name="Genome Announc.">
        <title>Expanding the biotechnology potential of lactobacilli through comparative genomics of 213 strains and associated genera.</title>
        <authorList>
            <person name="Sun Z."/>
            <person name="Harris H.M."/>
            <person name="McCann A."/>
            <person name="Guo C."/>
            <person name="Argimon S."/>
            <person name="Zhang W."/>
            <person name="Yang X."/>
            <person name="Jeffery I.B."/>
            <person name="Cooney J.C."/>
            <person name="Kagawa T.F."/>
            <person name="Liu W."/>
            <person name="Song Y."/>
            <person name="Salvetti E."/>
            <person name="Wrobel A."/>
            <person name="Rasinkangas P."/>
            <person name="Parkhill J."/>
            <person name="Rea M.C."/>
            <person name="O'Sullivan O."/>
            <person name="Ritari J."/>
            <person name="Douillard F.P."/>
            <person name="Paul Ross R."/>
            <person name="Yang R."/>
            <person name="Briner A.E."/>
            <person name="Felis G.E."/>
            <person name="de Vos W.M."/>
            <person name="Barrangou R."/>
            <person name="Klaenhammer T.R."/>
            <person name="Caufield P.W."/>
            <person name="Cui Y."/>
            <person name="Zhang H."/>
            <person name="O'Toole P.W."/>
        </authorList>
    </citation>
    <scope>NUCLEOTIDE SEQUENCE [LARGE SCALE GENOMIC DNA]</scope>
    <source>
        <strain evidence="1 2">DSM 20593</strain>
    </source>
</reference>
<dbReference type="Gene3D" id="1.20.1260.10">
    <property type="match status" value="1"/>
</dbReference>
<accession>A0A0R2JEH2</accession>
<keyword evidence="2" id="KW-1185">Reference proteome</keyword>
<dbReference type="OrthoDB" id="9797023at2"/>
<sequence length="155" mass="18003">MTIDDQYQKELKQSEVDHHTPTAMAMTSHILANLELLKLKTRQFRYYQSDVTVQAVMAGLETSFTTQFEQVSQILLTRLAIVPTTFAEFEEYGMLELNGRDKYLSASEQLDMIKDDLKTANLFIERGIELAKRENLFNLQMLLAYLLKFNHQFIA</sequence>
<comment type="caution">
    <text evidence="1">The sequence shown here is derived from an EMBL/GenBank/DDBJ whole genome shotgun (WGS) entry which is preliminary data.</text>
</comment>
<evidence type="ECO:0000313" key="2">
    <source>
        <dbReference type="Proteomes" id="UP000051655"/>
    </source>
</evidence>